<evidence type="ECO:0000259" key="7">
    <source>
        <dbReference type="PROSITE" id="PS50110"/>
    </source>
</evidence>
<dbReference type="InterPro" id="IPR039420">
    <property type="entry name" value="WalR-like"/>
</dbReference>
<dbReference type="PANTHER" id="PTHR43214">
    <property type="entry name" value="TWO-COMPONENT RESPONSE REGULATOR"/>
    <property type="match status" value="1"/>
</dbReference>
<evidence type="ECO:0000259" key="6">
    <source>
        <dbReference type="PROSITE" id="PS50043"/>
    </source>
</evidence>
<dbReference type="InterPro" id="IPR011006">
    <property type="entry name" value="CheY-like_superfamily"/>
</dbReference>
<comment type="caution">
    <text evidence="8">The sequence shown here is derived from an EMBL/GenBank/DDBJ whole genome shotgun (WGS) entry which is preliminary data.</text>
</comment>
<keyword evidence="4" id="KW-0804">Transcription</keyword>
<dbReference type="GO" id="GO:0000160">
    <property type="term" value="P:phosphorelay signal transduction system"/>
    <property type="evidence" value="ECO:0007669"/>
    <property type="project" value="InterPro"/>
</dbReference>
<keyword evidence="2" id="KW-0805">Transcription regulation</keyword>
<proteinExistence type="predicted"/>
<evidence type="ECO:0000256" key="5">
    <source>
        <dbReference type="PROSITE-ProRule" id="PRU00169"/>
    </source>
</evidence>
<dbReference type="AlphaFoldDB" id="A0A2T7BCH2"/>
<dbReference type="SMART" id="SM00448">
    <property type="entry name" value="REC"/>
    <property type="match status" value="1"/>
</dbReference>
<sequence>MWQDKQPIALVIVDDHPVVLHGLETLLQQDERIAVRGGFTTGMEALAFVQQHTVHVVLLDISLPDIHGAELCRRIKQVSPATVVLGFSNHAERLLILQLLQNGASGYLLKNVAAAELMTCMEEALNGQVAFSSEVKQIMARAAVPDVKAVAPLTKREKQILRLIADGRTNQQMADELSLSVLTVETHRRNLMQKFEVKNVAALLKAAMAEGLLS</sequence>
<dbReference type="PROSITE" id="PS50043">
    <property type="entry name" value="HTH_LUXR_2"/>
    <property type="match status" value="1"/>
</dbReference>
<evidence type="ECO:0000256" key="1">
    <source>
        <dbReference type="ARBA" id="ARBA00022553"/>
    </source>
</evidence>
<accession>A0A2T7BCH2</accession>
<gene>
    <name evidence="8" type="ORF">DCC81_20330</name>
</gene>
<dbReference type="CDD" id="cd06170">
    <property type="entry name" value="LuxR_C_like"/>
    <property type="match status" value="1"/>
</dbReference>
<dbReference type="InterPro" id="IPR016032">
    <property type="entry name" value="Sig_transdc_resp-reg_C-effctor"/>
</dbReference>
<dbReference type="InterPro" id="IPR058245">
    <property type="entry name" value="NreC/VraR/RcsB-like_REC"/>
</dbReference>
<feature type="domain" description="HTH luxR-type" evidence="6">
    <location>
        <begin position="146"/>
        <end position="211"/>
    </location>
</feature>
<protein>
    <submittedName>
        <fullName evidence="8">DNA-binding response regulator</fullName>
    </submittedName>
</protein>
<dbReference type="SUPFAM" id="SSF52172">
    <property type="entry name" value="CheY-like"/>
    <property type="match status" value="1"/>
</dbReference>
<dbReference type="InterPro" id="IPR001789">
    <property type="entry name" value="Sig_transdc_resp-reg_receiver"/>
</dbReference>
<dbReference type="PANTHER" id="PTHR43214:SF41">
    <property type="entry name" value="NITRATE_NITRITE RESPONSE REGULATOR PROTEIN NARP"/>
    <property type="match status" value="1"/>
</dbReference>
<dbReference type="SMART" id="SM00421">
    <property type="entry name" value="HTH_LUXR"/>
    <property type="match status" value="1"/>
</dbReference>
<dbReference type="PROSITE" id="PS50110">
    <property type="entry name" value="RESPONSE_REGULATORY"/>
    <property type="match status" value="1"/>
</dbReference>
<dbReference type="RefSeq" id="WP_108688522.1">
    <property type="nucleotide sequence ID" value="NZ_QCYK01000003.1"/>
</dbReference>
<evidence type="ECO:0000313" key="8">
    <source>
        <dbReference type="EMBL" id="PUZ22777.1"/>
    </source>
</evidence>
<dbReference type="PRINTS" id="PR00038">
    <property type="entry name" value="HTHLUXR"/>
</dbReference>
<dbReference type="CDD" id="cd17535">
    <property type="entry name" value="REC_NarL-like"/>
    <property type="match status" value="1"/>
</dbReference>
<dbReference type="Gene3D" id="3.40.50.2300">
    <property type="match status" value="1"/>
</dbReference>
<dbReference type="OrthoDB" id="9797341at2"/>
<feature type="modified residue" description="4-aspartylphosphate" evidence="5">
    <location>
        <position position="60"/>
    </location>
</feature>
<dbReference type="Proteomes" id="UP000244450">
    <property type="component" value="Unassembled WGS sequence"/>
</dbReference>
<evidence type="ECO:0000313" key="9">
    <source>
        <dbReference type="Proteomes" id="UP000244450"/>
    </source>
</evidence>
<dbReference type="GO" id="GO:0006355">
    <property type="term" value="P:regulation of DNA-templated transcription"/>
    <property type="evidence" value="ECO:0007669"/>
    <property type="project" value="InterPro"/>
</dbReference>
<keyword evidence="1 5" id="KW-0597">Phosphoprotein</keyword>
<keyword evidence="9" id="KW-1185">Reference proteome</keyword>
<keyword evidence="3 8" id="KW-0238">DNA-binding</keyword>
<dbReference type="Pfam" id="PF00072">
    <property type="entry name" value="Response_reg"/>
    <property type="match status" value="1"/>
</dbReference>
<organism evidence="8 9">
    <name type="scientific">Chitinophaga parva</name>
    <dbReference type="NCBI Taxonomy" id="2169414"/>
    <lineage>
        <taxon>Bacteria</taxon>
        <taxon>Pseudomonadati</taxon>
        <taxon>Bacteroidota</taxon>
        <taxon>Chitinophagia</taxon>
        <taxon>Chitinophagales</taxon>
        <taxon>Chitinophagaceae</taxon>
        <taxon>Chitinophaga</taxon>
    </lineage>
</organism>
<evidence type="ECO:0000256" key="2">
    <source>
        <dbReference type="ARBA" id="ARBA00023015"/>
    </source>
</evidence>
<dbReference type="InterPro" id="IPR000792">
    <property type="entry name" value="Tscrpt_reg_LuxR_C"/>
</dbReference>
<reference evidence="8 9" key="1">
    <citation type="submission" date="2018-04" db="EMBL/GenBank/DDBJ databases">
        <title>Chitinophaga fuyangensis sp. nov., isolated from soil in a chemical factory.</title>
        <authorList>
            <person name="Chen K."/>
        </authorList>
    </citation>
    <scope>NUCLEOTIDE SEQUENCE [LARGE SCALE GENOMIC DNA]</scope>
    <source>
        <strain evidence="8 9">LY-1</strain>
    </source>
</reference>
<feature type="domain" description="Response regulatory" evidence="7">
    <location>
        <begin position="9"/>
        <end position="125"/>
    </location>
</feature>
<dbReference type="SUPFAM" id="SSF46894">
    <property type="entry name" value="C-terminal effector domain of the bipartite response regulators"/>
    <property type="match status" value="1"/>
</dbReference>
<dbReference type="Pfam" id="PF00196">
    <property type="entry name" value="GerE"/>
    <property type="match status" value="1"/>
</dbReference>
<evidence type="ECO:0000256" key="4">
    <source>
        <dbReference type="ARBA" id="ARBA00023163"/>
    </source>
</evidence>
<evidence type="ECO:0000256" key="3">
    <source>
        <dbReference type="ARBA" id="ARBA00023125"/>
    </source>
</evidence>
<dbReference type="GO" id="GO:0003677">
    <property type="term" value="F:DNA binding"/>
    <property type="evidence" value="ECO:0007669"/>
    <property type="project" value="UniProtKB-KW"/>
</dbReference>
<dbReference type="EMBL" id="QCYK01000003">
    <property type="protein sequence ID" value="PUZ22777.1"/>
    <property type="molecule type" value="Genomic_DNA"/>
</dbReference>
<name>A0A2T7BCH2_9BACT</name>